<dbReference type="GO" id="GO:0009190">
    <property type="term" value="P:cyclic nucleotide biosynthetic process"/>
    <property type="evidence" value="ECO:0007669"/>
    <property type="project" value="InterPro"/>
</dbReference>
<dbReference type="Gene3D" id="3.30.70.1230">
    <property type="entry name" value="Nucleotide cyclase"/>
    <property type="match status" value="1"/>
</dbReference>
<dbReference type="GO" id="GO:0016020">
    <property type="term" value="C:membrane"/>
    <property type="evidence" value="ECO:0007669"/>
    <property type="project" value="UniProtKB-SubCell"/>
</dbReference>
<organism evidence="13 14">
    <name type="scientific">Methylocystis hirsuta</name>
    <dbReference type="NCBI Taxonomy" id="369798"/>
    <lineage>
        <taxon>Bacteria</taxon>
        <taxon>Pseudomonadati</taxon>
        <taxon>Pseudomonadota</taxon>
        <taxon>Alphaproteobacteria</taxon>
        <taxon>Hyphomicrobiales</taxon>
        <taxon>Methylocystaceae</taxon>
        <taxon>Methylocystis</taxon>
    </lineage>
</organism>
<comment type="caution">
    <text evidence="13">The sequence shown here is derived from an EMBL/GenBank/DDBJ whole genome shotgun (WGS) entry which is preliminary data.</text>
</comment>
<dbReference type="InterPro" id="IPR001054">
    <property type="entry name" value="A/G_cyclase"/>
</dbReference>
<dbReference type="Proteomes" id="UP000268623">
    <property type="component" value="Unassembled WGS sequence"/>
</dbReference>
<evidence type="ECO:0000256" key="3">
    <source>
        <dbReference type="ARBA" id="ARBA00012438"/>
    </source>
</evidence>
<dbReference type="SUPFAM" id="SSF55073">
    <property type="entry name" value="Nucleotide cyclase"/>
    <property type="match status" value="1"/>
</dbReference>
<keyword evidence="7" id="KW-0472">Membrane</keyword>
<dbReference type="AlphaFoldDB" id="A0A3M9XSY0"/>
<evidence type="ECO:0000259" key="11">
    <source>
        <dbReference type="PROSITE" id="PS50110"/>
    </source>
</evidence>
<dbReference type="InterPro" id="IPR011006">
    <property type="entry name" value="CheY-like_superfamily"/>
</dbReference>
<dbReference type="InterPro" id="IPR029787">
    <property type="entry name" value="Nucleotide_cyclase"/>
</dbReference>
<dbReference type="GO" id="GO:0004016">
    <property type="term" value="F:adenylate cyclase activity"/>
    <property type="evidence" value="ECO:0007669"/>
    <property type="project" value="UniProtKB-ARBA"/>
</dbReference>
<dbReference type="Gene3D" id="1.10.287.130">
    <property type="match status" value="1"/>
</dbReference>
<dbReference type="InterPro" id="IPR018297">
    <property type="entry name" value="A/G_cyclase_CS"/>
</dbReference>
<keyword evidence="4" id="KW-0812">Transmembrane</keyword>
<evidence type="ECO:0000256" key="4">
    <source>
        <dbReference type="ARBA" id="ARBA00022692"/>
    </source>
</evidence>
<evidence type="ECO:0000313" key="14">
    <source>
        <dbReference type="Proteomes" id="UP000268623"/>
    </source>
</evidence>
<dbReference type="Pfam" id="PF00512">
    <property type="entry name" value="HisKA"/>
    <property type="match status" value="1"/>
</dbReference>
<comment type="catalytic activity">
    <reaction evidence="1">
        <text>ATP + protein L-histidine = ADP + protein N-phospho-L-histidine.</text>
        <dbReference type="EC" id="2.7.13.3"/>
    </reaction>
</comment>
<keyword evidence="14" id="KW-1185">Reference proteome</keyword>
<evidence type="ECO:0000313" key="13">
    <source>
        <dbReference type="EMBL" id="RNJ51124.1"/>
    </source>
</evidence>
<dbReference type="GO" id="GO:0000155">
    <property type="term" value="F:phosphorelay sensor kinase activity"/>
    <property type="evidence" value="ECO:0007669"/>
    <property type="project" value="InterPro"/>
</dbReference>
<reference evidence="13 14" key="1">
    <citation type="submission" date="2018-08" db="EMBL/GenBank/DDBJ databases">
        <title>Genome sequence of Methylocystis hirsuta CSC1, a methanotroph able to accumulate PHAs.</title>
        <authorList>
            <person name="Bordel S."/>
            <person name="Rodriguez E."/>
            <person name="Gancedo J."/>
            <person name="Munoz R."/>
        </authorList>
    </citation>
    <scope>NUCLEOTIDE SEQUENCE [LARGE SCALE GENOMIC DNA]</scope>
    <source>
        <strain evidence="13 14">CSC1</strain>
    </source>
</reference>
<feature type="modified residue" description="4-aspartylphosphate" evidence="9">
    <location>
        <position position="246"/>
    </location>
</feature>
<evidence type="ECO:0000256" key="5">
    <source>
        <dbReference type="ARBA" id="ARBA00022741"/>
    </source>
</evidence>
<evidence type="ECO:0000256" key="8">
    <source>
        <dbReference type="ARBA" id="ARBA00023239"/>
    </source>
</evidence>
<dbReference type="CDD" id="cd07302">
    <property type="entry name" value="CHD"/>
    <property type="match status" value="1"/>
</dbReference>
<dbReference type="SUPFAM" id="SSF47384">
    <property type="entry name" value="Homodimeric domain of signal transducing histidine kinase"/>
    <property type="match status" value="1"/>
</dbReference>
<evidence type="ECO:0000256" key="1">
    <source>
        <dbReference type="ARBA" id="ARBA00000085"/>
    </source>
</evidence>
<evidence type="ECO:0000256" key="7">
    <source>
        <dbReference type="ARBA" id="ARBA00023136"/>
    </source>
</evidence>
<dbReference type="SMART" id="SM00044">
    <property type="entry name" value="CYCc"/>
    <property type="match status" value="1"/>
</dbReference>
<comment type="subcellular location">
    <subcellularLocation>
        <location evidence="2">Membrane</location>
    </subcellularLocation>
</comment>
<dbReference type="InterPro" id="IPR036097">
    <property type="entry name" value="HisK_dim/P_sf"/>
</dbReference>
<keyword evidence="8 10" id="KW-0456">Lyase</keyword>
<comment type="similarity">
    <text evidence="10">Belongs to the adenylyl cyclase class-4/guanylyl cyclase family.</text>
</comment>
<dbReference type="InterPro" id="IPR050401">
    <property type="entry name" value="Cyclic_nucleotide_synthase"/>
</dbReference>
<dbReference type="PANTHER" id="PTHR11920">
    <property type="entry name" value="GUANYLYL CYCLASE"/>
    <property type="match status" value="1"/>
</dbReference>
<accession>A0A3M9XSY0</accession>
<evidence type="ECO:0000256" key="10">
    <source>
        <dbReference type="RuleBase" id="RU000405"/>
    </source>
</evidence>
<feature type="domain" description="Guanylate cyclase" evidence="12">
    <location>
        <begin position="367"/>
        <end position="494"/>
    </location>
</feature>
<dbReference type="Pfam" id="PF00072">
    <property type="entry name" value="Response_reg"/>
    <property type="match status" value="1"/>
</dbReference>
<dbReference type="RefSeq" id="WP_123177003.1">
    <property type="nucleotide sequence ID" value="NZ_QWDD01000001.1"/>
</dbReference>
<dbReference type="GO" id="GO:0000166">
    <property type="term" value="F:nucleotide binding"/>
    <property type="evidence" value="ECO:0007669"/>
    <property type="project" value="UniProtKB-KW"/>
</dbReference>
<dbReference type="SUPFAM" id="SSF52172">
    <property type="entry name" value="CheY-like"/>
    <property type="match status" value="1"/>
</dbReference>
<evidence type="ECO:0000259" key="12">
    <source>
        <dbReference type="PROSITE" id="PS50125"/>
    </source>
</evidence>
<evidence type="ECO:0000256" key="6">
    <source>
        <dbReference type="ARBA" id="ARBA00022989"/>
    </source>
</evidence>
<proteinExistence type="inferred from homology"/>
<dbReference type="CDD" id="cd00082">
    <property type="entry name" value="HisKA"/>
    <property type="match status" value="1"/>
</dbReference>
<gene>
    <name evidence="13" type="ORF">D1O30_17495</name>
</gene>
<dbReference type="EMBL" id="QWDD01000001">
    <property type="protein sequence ID" value="RNJ51124.1"/>
    <property type="molecule type" value="Genomic_DNA"/>
</dbReference>
<dbReference type="InterPro" id="IPR001789">
    <property type="entry name" value="Sig_transdc_resp-reg_receiver"/>
</dbReference>
<dbReference type="PROSITE" id="PS00452">
    <property type="entry name" value="GUANYLATE_CYCLASE_1"/>
    <property type="match status" value="1"/>
</dbReference>
<protein>
    <recommendedName>
        <fullName evidence="3">histidine kinase</fullName>
        <ecNumber evidence="3">2.7.13.3</ecNumber>
    </recommendedName>
</protein>
<dbReference type="EC" id="2.7.13.3" evidence="3"/>
<evidence type="ECO:0000256" key="9">
    <source>
        <dbReference type="PROSITE-ProRule" id="PRU00169"/>
    </source>
</evidence>
<dbReference type="Gene3D" id="3.40.50.2300">
    <property type="match status" value="1"/>
</dbReference>
<keyword evidence="9" id="KW-0597">Phosphoprotein</keyword>
<dbReference type="PROSITE" id="PS50110">
    <property type="entry name" value="RESPONSE_REGULATORY"/>
    <property type="match status" value="1"/>
</dbReference>
<dbReference type="Pfam" id="PF00211">
    <property type="entry name" value="Guanylate_cyc"/>
    <property type="match status" value="1"/>
</dbReference>
<evidence type="ECO:0000256" key="2">
    <source>
        <dbReference type="ARBA" id="ARBA00004370"/>
    </source>
</evidence>
<sequence length="547" mass="59525">MISPGFQPSADRSDRALLAYAQQELSAPAEAIAGYAEILLDEAERNGHGEFRDDLEKIHAASRSLIDFITSLVSRSRAPTRGPSEDSEDYRRLLRHNLRTPINAIKGYGEMLREDAAGVDGAKALVSDLNRLLEEASRLLERIDGLVSFSLPETEASAKTAEVGAGPVSAMVAHRFVASVQPISEGEADSVAVLPSRILVVDDNASNRELLKRRLERQGHSVALAENGYCSLEMLRQAPFDLILLDLLMPDISGFDVLSILKSDPALRDIPVIVISALNEIDSIVRCIEAGADDYLAKPFDPVLLRARIGSSLEKKHLRDREREALEALCIEKERSEQLLLNILPAPIVARLKSGETVIADHVNDVTILFADFVGFTELSSRLPAPELVGVLGRVFSAFDGLALKFGVEKIKTIGDAYMVACGLFDNRDDHAHAIADMALAMAETLETLNGALPAPLEIRMGMNSGDVVAGVIGAHKFIYDIWGDAVNVASRLESNSLPGRIQVSRSTYEHLCRDFILTPRDGLEIKGKGAMEAFFLTGRRQGAASR</sequence>
<feature type="domain" description="Response regulatory" evidence="11">
    <location>
        <begin position="197"/>
        <end position="313"/>
    </location>
</feature>
<dbReference type="PANTHER" id="PTHR11920:SF335">
    <property type="entry name" value="GUANYLATE CYCLASE"/>
    <property type="match status" value="1"/>
</dbReference>
<dbReference type="SMART" id="SM00448">
    <property type="entry name" value="REC"/>
    <property type="match status" value="1"/>
</dbReference>
<dbReference type="PROSITE" id="PS50125">
    <property type="entry name" value="GUANYLATE_CYCLASE_2"/>
    <property type="match status" value="1"/>
</dbReference>
<keyword evidence="6" id="KW-1133">Transmembrane helix</keyword>
<keyword evidence="5" id="KW-0547">Nucleotide-binding</keyword>
<dbReference type="InterPro" id="IPR003661">
    <property type="entry name" value="HisK_dim/P_dom"/>
</dbReference>
<name>A0A3M9XSY0_9HYPH</name>
<dbReference type="OrthoDB" id="315417at2"/>
<dbReference type="SMART" id="SM00388">
    <property type="entry name" value="HisKA"/>
    <property type="match status" value="2"/>
</dbReference>